<dbReference type="Proteomes" id="UP001058290">
    <property type="component" value="Chromosome"/>
</dbReference>
<reference evidence="14" key="1">
    <citation type="submission" date="2022-09" db="EMBL/GenBank/DDBJ databases">
        <title>Bacterial diversity in gut of crayfish and pufferfish.</title>
        <authorList>
            <person name="Huang Y."/>
        </authorList>
    </citation>
    <scope>NUCLEOTIDE SEQUENCE</scope>
    <source>
        <strain evidence="14">PR12</strain>
    </source>
</reference>
<gene>
    <name evidence="14" type="ORF">N4T19_03155</name>
</gene>
<dbReference type="Gene3D" id="3.40.50.300">
    <property type="entry name" value="P-loop containing nucleotide triphosphate hydrolases"/>
    <property type="match status" value="1"/>
</dbReference>
<dbReference type="EMBL" id="CP104377">
    <property type="protein sequence ID" value="UXC19138.1"/>
    <property type="molecule type" value="Genomic_DNA"/>
</dbReference>
<evidence type="ECO:0000256" key="10">
    <source>
        <dbReference type="ARBA" id="ARBA00044969"/>
    </source>
</evidence>
<dbReference type="SUPFAM" id="SSF48024">
    <property type="entry name" value="N-terminal domain of DnaB helicase"/>
    <property type="match status" value="1"/>
</dbReference>
<dbReference type="Gene3D" id="1.10.860.10">
    <property type="entry name" value="DNAb Helicase, Chain A"/>
    <property type="match status" value="1"/>
</dbReference>
<dbReference type="EC" id="5.6.2.3" evidence="10"/>
<sequence length="459" mass="49501">MQPHDALAADGTVAPWSPEAETSVLGALMLNNDLFDEVGDTLEARHFHDPRNSKIFTTIAAQVISGRPADVVSVLVALQEAGHADIDLGYLNGISQVSFSLSSVKRYAEVVLERSMSRGLMDAAWEVRELAVTPGLDSAERLDQAQAKLQALAVNRGRQAPVAVGDMAAALCERVEQLSRGEIEPGIRTGIPGLDKRLNGGLRPGKLIILAARPAVGKSSLAMQIALNLAADGVGAGFLSQEMPKADLMDRIGANTGRIFLDNIITGQMRDQDWARLTAAIDRMVKLPLFLDDQPALTLADIQAKARALVRQHGIKLLVLDYIQLCGSRKTNDKRHHQIEEISRGLKALAKQLGITIIALSQLNRGLESRVGGKPQLSDLKESGAIEEDADVVMLLSLNHISSHGGKVVEVDFAKNRQGRVGSVPLAFDGAYQHWTDSAEPLSTPDLGRRKASHYTDDI</sequence>
<keyword evidence="5" id="KW-0378">Hydrolase</keyword>
<dbReference type="Pfam" id="PF00772">
    <property type="entry name" value="DnaB"/>
    <property type="match status" value="1"/>
</dbReference>
<evidence type="ECO:0000256" key="12">
    <source>
        <dbReference type="SAM" id="MobiDB-lite"/>
    </source>
</evidence>
<proteinExistence type="inferred from homology"/>
<dbReference type="PROSITE" id="PS51199">
    <property type="entry name" value="SF4_HELICASE"/>
    <property type="match status" value="1"/>
</dbReference>
<dbReference type="PANTHER" id="PTHR30153:SF2">
    <property type="entry name" value="REPLICATIVE DNA HELICASE"/>
    <property type="match status" value="1"/>
</dbReference>
<evidence type="ECO:0000256" key="2">
    <source>
        <dbReference type="ARBA" id="ARBA00022515"/>
    </source>
</evidence>
<evidence type="ECO:0000256" key="5">
    <source>
        <dbReference type="ARBA" id="ARBA00022801"/>
    </source>
</evidence>
<dbReference type="SMART" id="SM00382">
    <property type="entry name" value="AAA"/>
    <property type="match status" value="1"/>
</dbReference>
<keyword evidence="6 14" id="KW-0347">Helicase</keyword>
<dbReference type="InterPro" id="IPR003593">
    <property type="entry name" value="AAA+_ATPase"/>
</dbReference>
<organism evidence="14 15">
    <name type="scientific">Comamonas squillarum</name>
    <dbReference type="NCBI Taxonomy" id="2977320"/>
    <lineage>
        <taxon>Bacteria</taxon>
        <taxon>Pseudomonadati</taxon>
        <taxon>Pseudomonadota</taxon>
        <taxon>Betaproteobacteria</taxon>
        <taxon>Burkholderiales</taxon>
        <taxon>Comamonadaceae</taxon>
        <taxon>Comamonas</taxon>
    </lineage>
</organism>
<feature type="region of interest" description="Disordered" evidence="12">
    <location>
        <begin position="439"/>
        <end position="459"/>
    </location>
</feature>
<keyword evidence="8" id="KW-0238">DNA-binding</keyword>
<evidence type="ECO:0000313" key="14">
    <source>
        <dbReference type="EMBL" id="UXC19138.1"/>
    </source>
</evidence>
<dbReference type="InterPro" id="IPR007693">
    <property type="entry name" value="DNA_helicase_DnaB-like_N"/>
</dbReference>
<keyword evidence="4" id="KW-0547">Nucleotide-binding</keyword>
<dbReference type="Pfam" id="PF03796">
    <property type="entry name" value="DnaB_C"/>
    <property type="match status" value="1"/>
</dbReference>
<evidence type="ECO:0000256" key="11">
    <source>
        <dbReference type="ARBA" id="ARBA00048954"/>
    </source>
</evidence>
<evidence type="ECO:0000256" key="6">
    <source>
        <dbReference type="ARBA" id="ARBA00022806"/>
    </source>
</evidence>
<accession>A0ABY5ZYY5</accession>
<keyword evidence="3" id="KW-0235">DNA replication</keyword>
<evidence type="ECO:0000256" key="1">
    <source>
        <dbReference type="ARBA" id="ARBA00008428"/>
    </source>
</evidence>
<feature type="domain" description="SF4 helicase" evidence="13">
    <location>
        <begin position="180"/>
        <end position="442"/>
    </location>
</feature>
<evidence type="ECO:0000313" key="15">
    <source>
        <dbReference type="Proteomes" id="UP001058290"/>
    </source>
</evidence>
<keyword evidence="2" id="KW-0639">Primosome</keyword>
<evidence type="ECO:0000259" key="13">
    <source>
        <dbReference type="PROSITE" id="PS51199"/>
    </source>
</evidence>
<dbReference type="SUPFAM" id="SSF52540">
    <property type="entry name" value="P-loop containing nucleoside triphosphate hydrolases"/>
    <property type="match status" value="1"/>
</dbReference>
<evidence type="ECO:0000256" key="8">
    <source>
        <dbReference type="ARBA" id="ARBA00023125"/>
    </source>
</evidence>
<evidence type="ECO:0000256" key="4">
    <source>
        <dbReference type="ARBA" id="ARBA00022741"/>
    </source>
</evidence>
<evidence type="ECO:0000256" key="3">
    <source>
        <dbReference type="ARBA" id="ARBA00022705"/>
    </source>
</evidence>
<dbReference type="InterPro" id="IPR036185">
    <property type="entry name" value="DNA_heli_DnaB-like_N_sf"/>
</dbReference>
<dbReference type="RefSeq" id="WP_260719442.1">
    <property type="nucleotide sequence ID" value="NZ_CP104377.1"/>
</dbReference>
<keyword evidence="7" id="KW-0067">ATP-binding</keyword>
<evidence type="ECO:0000256" key="9">
    <source>
        <dbReference type="ARBA" id="ARBA00023235"/>
    </source>
</evidence>
<dbReference type="GO" id="GO:0004386">
    <property type="term" value="F:helicase activity"/>
    <property type="evidence" value="ECO:0007669"/>
    <property type="project" value="UniProtKB-KW"/>
</dbReference>
<name>A0ABY5ZYY5_9BURK</name>
<dbReference type="InterPro" id="IPR016136">
    <property type="entry name" value="DNA_helicase_N/primase_C"/>
</dbReference>
<keyword evidence="9" id="KW-0413">Isomerase</keyword>
<protein>
    <recommendedName>
        <fullName evidence="10">DNA 5'-3' helicase</fullName>
        <ecNumber evidence="10">5.6.2.3</ecNumber>
    </recommendedName>
</protein>
<dbReference type="CDD" id="cd00984">
    <property type="entry name" value="DnaB_C"/>
    <property type="match status" value="1"/>
</dbReference>
<dbReference type="InterPro" id="IPR007694">
    <property type="entry name" value="DNA_helicase_DnaB-like_C"/>
</dbReference>
<evidence type="ECO:0000256" key="7">
    <source>
        <dbReference type="ARBA" id="ARBA00022840"/>
    </source>
</evidence>
<dbReference type="PANTHER" id="PTHR30153">
    <property type="entry name" value="REPLICATIVE DNA HELICASE DNAB"/>
    <property type="match status" value="1"/>
</dbReference>
<comment type="similarity">
    <text evidence="1">Belongs to the helicase family. DnaB subfamily.</text>
</comment>
<keyword evidence="15" id="KW-1185">Reference proteome</keyword>
<comment type="catalytic activity">
    <reaction evidence="11">
        <text>ATP + H2O = ADP + phosphate + H(+)</text>
        <dbReference type="Rhea" id="RHEA:13065"/>
        <dbReference type="ChEBI" id="CHEBI:15377"/>
        <dbReference type="ChEBI" id="CHEBI:15378"/>
        <dbReference type="ChEBI" id="CHEBI:30616"/>
        <dbReference type="ChEBI" id="CHEBI:43474"/>
        <dbReference type="ChEBI" id="CHEBI:456216"/>
        <dbReference type="EC" id="5.6.2.3"/>
    </reaction>
</comment>
<dbReference type="InterPro" id="IPR027417">
    <property type="entry name" value="P-loop_NTPase"/>
</dbReference>